<accession>A0A1G1KS87</accession>
<protein>
    <recommendedName>
        <fullName evidence="4">Glycerophosphoryl diester phosphodiesterase membrane domain-containing protein</fullName>
    </recommendedName>
</protein>
<feature type="transmembrane region" description="Helical" evidence="1">
    <location>
        <begin position="156"/>
        <end position="185"/>
    </location>
</feature>
<dbReference type="EMBL" id="MHFR01000058">
    <property type="protein sequence ID" value="OGW95768.1"/>
    <property type="molecule type" value="Genomic_DNA"/>
</dbReference>
<feature type="transmembrane region" description="Helical" evidence="1">
    <location>
        <begin position="82"/>
        <end position="103"/>
    </location>
</feature>
<sequence length="273" mass="31063">MSRKQDSSMWGLIRKIYSKSCEVLQKDPTILFLFILVGILDLLALSVLFLIPSIGFLSPIVRTLWGERFLHYPENFLLLPKLFNYAHFIILTLIGVLLTSVAIKKIQACYDNSRISLVQAGKVVIRKYFGLMAIWLLFYGVFMVAMRFILSFLPPVIFLQFAVAFLLSLIIQSVFVFLMPAYILLGSRFLKAIWEGFLLGLKRLHITCLLISVPMFAMIVLSFLKSIIPAFVQVVPEMVLWVLFVGVVVSTVVDLLVTTSTTILFLEREKSIL</sequence>
<evidence type="ECO:0000313" key="3">
    <source>
        <dbReference type="Proteomes" id="UP000178187"/>
    </source>
</evidence>
<feature type="transmembrane region" description="Helical" evidence="1">
    <location>
        <begin position="124"/>
        <end position="150"/>
    </location>
</feature>
<proteinExistence type="predicted"/>
<feature type="transmembrane region" description="Helical" evidence="1">
    <location>
        <begin position="206"/>
        <end position="232"/>
    </location>
</feature>
<dbReference type="Proteomes" id="UP000178187">
    <property type="component" value="Unassembled WGS sequence"/>
</dbReference>
<feature type="transmembrane region" description="Helical" evidence="1">
    <location>
        <begin position="238"/>
        <end position="266"/>
    </location>
</feature>
<evidence type="ECO:0000313" key="2">
    <source>
        <dbReference type="EMBL" id="OGW95768.1"/>
    </source>
</evidence>
<reference evidence="2 3" key="1">
    <citation type="journal article" date="2016" name="Nat. Commun.">
        <title>Thousands of microbial genomes shed light on interconnected biogeochemical processes in an aquifer system.</title>
        <authorList>
            <person name="Anantharaman K."/>
            <person name="Brown C.T."/>
            <person name="Hug L.A."/>
            <person name="Sharon I."/>
            <person name="Castelle C.J."/>
            <person name="Probst A.J."/>
            <person name="Thomas B.C."/>
            <person name="Singh A."/>
            <person name="Wilkins M.J."/>
            <person name="Karaoz U."/>
            <person name="Brodie E.L."/>
            <person name="Williams K.H."/>
            <person name="Hubbard S.S."/>
            <person name="Banfield J.F."/>
        </authorList>
    </citation>
    <scope>NUCLEOTIDE SEQUENCE [LARGE SCALE GENOMIC DNA]</scope>
</reference>
<keyword evidence="1" id="KW-1133">Transmembrane helix</keyword>
<comment type="caution">
    <text evidence="2">The sequence shown here is derived from an EMBL/GenBank/DDBJ whole genome shotgun (WGS) entry which is preliminary data.</text>
</comment>
<dbReference type="AlphaFoldDB" id="A0A1G1KS87"/>
<keyword evidence="1" id="KW-0812">Transmembrane</keyword>
<evidence type="ECO:0008006" key="4">
    <source>
        <dbReference type="Google" id="ProtNLM"/>
    </source>
</evidence>
<name>A0A1G1KS87_9BACT</name>
<evidence type="ECO:0000256" key="1">
    <source>
        <dbReference type="SAM" id="Phobius"/>
    </source>
</evidence>
<organism evidence="2 3">
    <name type="scientific">Candidatus Danuiimicrobium aquiferis</name>
    <dbReference type="NCBI Taxonomy" id="1801832"/>
    <lineage>
        <taxon>Bacteria</taxon>
        <taxon>Pseudomonadati</taxon>
        <taxon>Candidatus Omnitrophota</taxon>
        <taxon>Candidatus Danuiimicrobium</taxon>
    </lineage>
</organism>
<keyword evidence="1" id="KW-0472">Membrane</keyword>
<feature type="transmembrane region" description="Helical" evidence="1">
    <location>
        <begin position="29"/>
        <end position="62"/>
    </location>
</feature>
<gene>
    <name evidence="2" type="ORF">A3G33_05855</name>
</gene>